<feature type="compositionally biased region" description="Polar residues" evidence="1">
    <location>
        <begin position="1042"/>
        <end position="1056"/>
    </location>
</feature>
<dbReference type="AlphaFoldDB" id="A0A0C9U5C8"/>
<feature type="region of interest" description="Disordered" evidence="1">
    <location>
        <begin position="1"/>
        <end position="56"/>
    </location>
</feature>
<feature type="compositionally biased region" description="Polar residues" evidence="1">
    <location>
        <begin position="586"/>
        <end position="604"/>
    </location>
</feature>
<feature type="compositionally biased region" description="Basic and acidic residues" evidence="1">
    <location>
        <begin position="440"/>
        <end position="460"/>
    </location>
</feature>
<feature type="compositionally biased region" description="Polar residues" evidence="1">
    <location>
        <begin position="804"/>
        <end position="817"/>
    </location>
</feature>
<feature type="region of interest" description="Disordered" evidence="1">
    <location>
        <begin position="1006"/>
        <end position="1063"/>
    </location>
</feature>
<feature type="compositionally biased region" description="Pro residues" evidence="1">
    <location>
        <begin position="38"/>
        <end position="52"/>
    </location>
</feature>
<proteinExistence type="predicted"/>
<dbReference type="HOGENOM" id="CLU_009828_0_0_1"/>
<feature type="compositionally biased region" description="Low complexity" evidence="1">
    <location>
        <begin position="639"/>
        <end position="649"/>
    </location>
</feature>
<dbReference type="Proteomes" id="UP000053647">
    <property type="component" value="Unassembled WGS sequence"/>
</dbReference>
<feature type="region of interest" description="Disordered" evidence="1">
    <location>
        <begin position="778"/>
        <end position="886"/>
    </location>
</feature>
<accession>A0A0C9U5C8</accession>
<dbReference type="OrthoDB" id="3038408at2759"/>
<feature type="compositionally biased region" description="Low complexity" evidence="1">
    <location>
        <begin position="9"/>
        <end position="32"/>
    </location>
</feature>
<feature type="compositionally biased region" description="Polar residues" evidence="1">
    <location>
        <begin position="308"/>
        <end position="331"/>
    </location>
</feature>
<sequence>MPPKRRTPAKAAPAAKAAPPAQPAPAAKQTPPSTKAVPPAPVQPPPPPPQPVEFPATKVRKEWNKFIDAWYEPQKKKLLDKLQKDILLKYKDLGPPKETQKLREMELFEKLDSIAEQLTQPARKEWERRLDAAQLREDQWDDMSGEEQQAVMGVFIGFFDEVEEAEYVEDTSADPSSIEEEDSVFEESQLRGFHGFPSSSKLPTPPTPTRGTFEFVSPSTFFTNGVIPSNPTKNLPALSIDHLATLGPSNTGRTAEPASASVGGVFGFQSWASEAGIAAQQPQVQVSKSPSAAMSASQTLSARPRATDNISRQPSAASNFSSPPLKTSSPQYSPPNPTAGVSPPITAENLPLGKRYIGPVITEEPDPMEEEFFKSKMAADFQEFKISLRIQMIYQFHAEAAQIEIKLVEMLLAEEGTKESRARAVQEHEASMMLLRDQKEEERKRLCGEEREKRREEIKHRFPQVRSTQNKDVDSRGTKASFWPDQTVHQQRWAGHATHQKENVPLTQPVASSSKLELPGILKKSISALSQDEASANETLFANAMATMAHGKLGAAGLTPAQVSSNEALFANAAAMLSAQGRLGTDTLSVPQPSSIMKKTNSSRSQEHDIPQIIVNHAKPPAPTPVPATTVKGKKGKKGQPAAQQPLQPVQPVTVTEEFDIDAEPPPAPSFWGAAATTAKSTWGVASASASAPKNKHSAFMTEGPDLDAASMIAQAPSGWGSVSKKKTIPAGKKGKAVTITEESDVEADPIVSPPSSLGAMAAKGGWGSVNSKSKMAHVVVEESEPEPAPAPPATPVWGKKTTRTQAPAKSTSTKQPVKTAFVSEEQESDVEPAPTPARTNNHVPKTTWGAPAATPNAGTTNKQAGKKATQQQAEPPRRVPELSAFKSVRVEAVPDPEEDWAELAAGGGMPGGLEFDAPEDAEEEYGGGAGASAWLDQESMDYWANVLAGQSETQNQAVSEPTEKVGKHVRWTPTVDEESDDEELEEVDEALDDNIWLQYAISGGDIPSLDSAPAEPQVMPSDNAQRGAGNWEHGKGKKKLNQSNGDNGNRAQQASFDRAAFSGGQWPKMESWLSSTSRAGQSSGSARFF</sequence>
<feature type="region of interest" description="Disordered" evidence="1">
    <location>
        <begin position="902"/>
        <end position="930"/>
    </location>
</feature>
<protein>
    <submittedName>
        <fullName evidence="2">Uncharacterized protein</fullName>
    </submittedName>
</protein>
<reference evidence="2 3" key="1">
    <citation type="submission" date="2014-06" db="EMBL/GenBank/DDBJ databases">
        <authorList>
            <consortium name="DOE Joint Genome Institute"/>
            <person name="Kuo A."/>
            <person name="Kohler A."/>
            <person name="Nagy L.G."/>
            <person name="Floudas D."/>
            <person name="Copeland A."/>
            <person name="Barry K.W."/>
            <person name="Cichocki N."/>
            <person name="Veneault-Fourrey C."/>
            <person name="LaButti K."/>
            <person name="Lindquist E.A."/>
            <person name="Lipzen A."/>
            <person name="Lundell T."/>
            <person name="Morin E."/>
            <person name="Murat C."/>
            <person name="Sun H."/>
            <person name="Tunlid A."/>
            <person name="Henrissat B."/>
            <person name="Grigoriev I.V."/>
            <person name="Hibbett D.S."/>
            <person name="Martin F."/>
            <person name="Nordberg H.P."/>
            <person name="Cantor M.N."/>
            <person name="Hua S.X."/>
        </authorList>
    </citation>
    <scope>NUCLEOTIDE SEQUENCE [LARGE SCALE GENOMIC DNA]</scope>
    <source>
        <strain evidence="2 3">ATCC 200175</strain>
    </source>
</reference>
<feature type="compositionally biased region" description="Low complexity" evidence="1">
    <location>
        <begin position="282"/>
        <end position="292"/>
    </location>
</feature>
<keyword evidence="3" id="KW-1185">Reference proteome</keyword>
<evidence type="ECO:0000256" key="1">
    <source>
        <dbReference type="SAM" id="MobiDB-lite"/>
    </source>
</evidence>
<evidence type="ECO:0000313" key="2">
    <source>
        <dbReference type="EMBL" id="KIJ14617.1"/>
    </source>
</evidence>
<name>A0A0C9U5C8_PAXIN</name>
<evidence type="ECO:0000313" key="3">
    <source>
        <dbReference type="Proteomes" id="UP000053647"/>
    </source>
</evidence>
<feature type="compositionally biased region" description="Acidic residues" evidence="1">
    <location>
        <begin position="917"/>
        <end position="926"/>
    </location>
</feature>
<gene>
    <name evidence="2" type="ORF">PAXINDRAFT_100088</name>
</gene>
<feature type="region of interest" description="Disordered" evidence="1">
    <location>
        <begin position="282"/>
        <end position="350"/>
    </location>
</feature>
<feature type="compositionally biased region" description="Low complexity" evidence="1">
    <location>
        <begin position="847"/>
        <end position="874"/>
    </location>
</feature>
<organism evidence="2 3">
    <name type="scientific">Paxillus involutus ATCC 200175</name>
    <dbReference type="NCBI Taxonomy" id="664439"/>
    <lineage>
        <taxon>Eukaryota</taxon>
        <taxon>Fungi</taxon>
        <taxon>Dikarya</taxon>
        <taxon>Basidiomycota</taxon>
        <taxon>Agaricomycotina</taxon>
        <taxon>Agaricomycetes</taxon>
        <taxon>Agaricomycetidae</taxon>
        <taxon>Boletales</taxon>
        <taxon>Paxilineae</taxon>
        <taxon>Paxillaceae</taxon>
        <taxon>Paxillus</taxon>
    </lineage>
</organism>
<feature type="region of interest" description="Disordered" evidence="1">
    <location>
        <begin position="585"/>
        <end position="649"/>
    </location>
</feature>
<feature type="region of interest" description="Disordered" evidence="1">
    <location>
        <begin position="954"/>
        <end position="984"/>
    </location>
</feature>
<feature type="region of interest" description="Disordered" evidence="1">
    <location>
        <begin position="440"/>
        <end position="479"/>
    </location>
</feature>
<dbReference type="EMBL" id="KN819342">
    <property type="protein sequence ID" value="KIJ14617.1"/>
    <property type="molecule type" value="Genomic_DNA"/>
</dbReference>
<reference evidence="3" key="2">
    <citation type="submission" date="2015-01" db="EMBL/GenBank/DDBJ databases">
        <title>Evolutionary Origins and Diversification of the Mycorrhizal Mutualists.</title>
        <authorList>
            <consortium name="DOE Joint Genome Institute"/>
            <consortium name="Mycorrhizal Genomics Consortium"/>
            <person name="Kohler A."/>
            <person name="Kuo A."/>
            <person name="Nagy L.G."/>
            <person name="Floudas D."/>
            <person name="Copeland A."/>
            <person name="Barry K.W."/>
            <person name="Cichocki N."/>
            <person name="Veneault-Fourrey C."/>
            <person name="LaButti K."/>
            <person name="Lindquist E.A."/>
            <person name="Lipzen A."/>
            <person name="Lundell T."/>
            <person name="Morin E."/>
            <person name="Murat C."/>
            <person name="Riley R."/>
            <person name="Ohm R."/>
            <person name="Sun H."/>
            <person name="Tunlid A."/>
            <person name="Henrissat B."/>
            <person name="Grigoriev I.V."/>
            <person name="Hibbett D.S."/>
            <person name="Martin F."/>
        </authorList>
    </citation>
    <scope>NUCLEOTIDE SEQUENCE [LARGE SCALE GENOMIC DNA]</scope>
    <source>
        <strain evidence="3">ATCC 200175</strain>
    </source>
</reference>